<dbReference type="CDD" id="cd06225">
    <property type="entry name" value="HAMP"/>
    <property type="match status" value="1"/>
</dbReference>
<evidence type="ECO:0000313" key="9">
    <source>
        <dbReference type="Proteomes" id="UP000604161"/>
    </source>
</evidence>
<evidence type="ECO:0000256" key="2">
    <source>
        <dbReference type="ARBA" id="ARBA00023224"/>
    </source>
</evidence>
<dbReference type="SUPFAM" id="SSF58104">
    <property type="entry name" value="Methyl-accepting chemotaxis protein (MCP) signaling domain"/>
    <property type="match status" value="1"/>
</dbReference>
<dbReference type="PANTHER" id="PTHR32089:SF112">
    <property type="entry name" value="LYSOZYME-LIKE PROTEIN-RELATED"/>
    <property type="match status" value="1"/>
</dbReference>
<evidence type="ECO:0000313" key="8">
    <source>
        <dbReference type="EMBL" id="MBD5771938.1"/>
    </source>
</evidence>
<comment type="caution">
    <text evidence="8">The sequence shown here is derived from an EMBL/GenBank/DDBJ whole genome shotgun (WGS) entry which is preliminary data.</text>
</comment>
<name>A0ABR8P0W5_9GAMM</name>
<dbReference type="PRINTS" id="PR00260">
    <property type="entry name" value="CHEMTRNSDUCR"/>
</dbReference>
<feature type="domain" description="Methyl-accepting transducer" evidence="6">
    <location>
        <begin position="506"/>
        <end position="742"/>
    </location>
</feature>
<dbReference type="Gene3D" id="3.30.450.20">
    <property type="entry name" value="PAS domain"/>
    <property type="match status" value="1"/>
</dbReference>
<keyword evidence="5" id="KW-1133">Transmembrane helix</keyword>
<dbReference type="Proteomes" id="UP000604161">
    <property type="component" value="Unassembled WGS sequence"/>
</dbReference>
<evidence type="ECO:0000256" key="1">
    <source>
        <dbReference type="ARBA" id="ARBA00004370"/>
    </source>
</evidence>
<feature type="domain" description="HAMP" evidence="7">
    <location>
        <begin position="466"/>
        <end position="501"/>
    </location>
</feature>
<keyword evidence="5" id="KW-0472">Membrane</keyword>
<comment type="similarity">
    <text evidence="3">Belongs to the methyl-accepting chemotaxis (MCP) protein family.</text>
</comment>
<reference evidence="8 9" key="1">
    <citation type="submission" date="2020-09" db="EMBL/GenBank/DDBJ databases">
        <title>Marinomonas sp. nov., isolated from the cysticercosis algae of Qingdao, China.</title>
        <authorList>
            <person name="Sun X."/>
        </authorList>
    </citation>
    <scope>NUCLEOTIDE SEQUENCE [LARGE SCALE GENOMIC DNA]</scope>
    <source>
        <strain evidence="8 9">SM2066</strain>
    </source>
</reference>
<sequence>MNVTIKIRLILLGTILAFVPTLIISLVLHNTAMNDASVIVKKDKQDKLIALRDVTATTIEDYITLIQDQIISFSSNLMVVEAMESMDTSFHNYVGQISDADIAVKKSTLKDFYNTQFDVEYKALNTGKTSSPNDLFEKAGKPAWALQGLYISENPAPLGEKDSLIDAGITNDYTQHHSKFHPIFRQYQQLFDYYDIFLVDAKEGHIIYSVYKELDYATSLKLGPYADSAIGEAYRKALSATDKDQTFLTDFSSYTPSYNKAASFISSPIFDKDTLVGILIFQMPVDRINRIMNHNNDWEHSGLGKTGETYLIGENKTMRSNSRRLIENKEDYLASLSATGVSDVVLQNLKEKESSISLQSVDTIGVQKALSGETGFSVFENIYGHNVFSAYKPLDIKDLNWVIMSEVDESETLYGLDVLNETLFKHILVFVCIFLVVGTILGWLLAVIIIKPINHVIDTVFCLSEGEGDLTKRLEIKGKDETAKLSQGINLFIGHIDTTFSAVLDSVVRLIPISKDMADVNHKISESSHKQKLHSEKINSLLISTNESTQVVDEKLGQIRESTESGNKVVKNTSKAMEDVHDSMDILSDNVTQAVAAIDTLTEDTDRISGIIDVINGIAEQTNLLALNAAIEAARAGEAGRGFAVVADEVRSLASKTRQSTNQVTEMVNTIQSSTQSVVTLMANSQSNADKSSKSVNQATQELALVNDAMVIIFDRVKDIDSALKNQQSGFMEINDTYELMNLSFQESEAAGEESTLVGADIEKLGDTIMNKISVFTVTNKNWSTNRRNKIRIKESNEQQEK</sequence>
<dbReference type="EMBL" id="JACYFC010000004">
    <property type="protein sequence ID" value="MBD5771938.1"/>
    <property type="molecule type" value="Genomic_DNA"/>
</dbReference>
<keyword evidence="5" id="KW-0812">Transmembrane</keyword>
<keyword evidence="2 4" id="KW-0807">Transducer</keyword>
<protein>
    <submittedName>
        <fullName evidence="8">Methyl-accepting chemotaxis protein</fullName>
    </submittedName>
</protein>
<dbReference type="PROSITE" id="PS50111">
    <property type="entry name" value="CHEMOTAXIS_TRANSDUC_2"/>
    <property type="match status" value="1"/>
</dbReference>
<accession>A0ABR8P0W5</accession>
<dbReference type="InterPro" id="IPR004090">
    <property type="entry name" value="Chemotax_Me-accpt_rcpt"/>
</dbReference>
<organism evidence="8 9">
    <name type="scientific">Marinomonas colpomeniae</name>
    <dbReference type="NCBI Taxonomy" id="2774408"/>
    <lineage>
        <taxon>Bacteria</taxon>
        <taxon>Pseudomonadati</taxon>
        <taxon>Pseudomonadota</taxon>
        <taxon>Gammaproteobacteria</taxon>
        <taxon>Oceanospirillales</taxon>
        <taxon>Oceanospirillaceae</taxon>
        <taxon>Marinomonas</taxon>
    </lineage>
</organism>
<dbReference type="SMART" id="SM00283">
    <property type="entry name" value="MA"/>
    <property type="match status" value="1"/>
</dbReference>
<dbReference type="Gene3D" id="1.10.287.950">
    <property type="entry name" value="Methyl-accepting chemotaxis protein"/>
    <property type="match status" value="1"/>
</dbReference>
<evidence type="ECO:0000259" key="7">
    <source>
        <dbReference type="PROSITE" id="PS50885"/>
    </source>
</evidence>
<dbReference type="SMART" id="SM00304">
    <property type="entry name" value="HAMP"/>
    <property type="match status" value="1"/>
</dbReference>
<dbReference type="PROSITE" id="PS50885">
    <property type="entry name" value="HAMP"/>
    <property type="match status" value="1"/>
</dbReference>
<comment type="subcellular location">
    <subcellularLocation>
        <location evidence="1">Membrane</location>
    </subcellularLocation>
</comment>
<dbReference type="InterPro" id="IPR003660">
    <property type="entry name" value="HAMP_dom"/>
</dbReference>
<evidence type="ECO:0000256" key="4">
    <source>
        <dbReference type="PROSITE-ProRule" id="PRU00284"/>
    </source>
</evidence>
<gene>
    <name evidence="8" type="ORF">IF202_12865</name>
</gene>
<dbReference type="InterPro" id="IPR004089">
    <property type="entry name" value="MCPsignal_dom"/>
</dbReference>
<feature type="transmembrane region" description="Helical" evidence="5">
    <location>
        <begin position="427"/>
        <end position="450"/>
    </location>
</feature>
<evidence type="ECO:0000259" key="6">
    <source>
        <dbReference type="PROSITE" id="PS50111"/>
    </source>
</evidence>
<keyword evidence="9" id="KW-1185">Reference proteome</keyword>
<dbReference type="PANTHER" id="PTHR32089">
    <property type="entry name" value="METHYL-ACCEPTING CHEMOTAXIS PROTEIN MCPB"/>
    <property type="match status" value="1"/>
</dbReference>
<dbReference type="Pfam" id="PF00015">
    <property type="entry name" value="MCPsignal"/>
    <property type="match status" value="1"/>
</dbReference>
<proteinExistence type="inferred from homology"/>
<evidence type="ECO:0000256" key="3">
    <source>
        <dbReference type="ARBA" id="ARBA00029447"/>
    </source>
</evidence>
<feature type="transmembrane region" description="Helical" evidence="5">
    <location>
        <begin position="7"/>
        <end position="28"/>
    </location>
</feature>
<dbReference type="CDD" id="cd11386">
    <property type="entry name" value="MCP_signal"/>
    <property type="match status" value="1"/>
</dbReference>
<evidence type="ECO:0000256" key="5">
    <source>
        <dbReference type="SAM" id="Phobius"/>
    </source>
</evidence>
<dbReference type="RefSeq" id="WP_191595328.1">
    <property type="nucleotide sequence ID" value="NZ_JACYFC010000004.1"/>
</dbReference>